<reference evidence="3 4" key="1">
    <citation type="journal article" date="2012" name="BMC Genomics">
        <title>Complete genome sequence of Saccharothrix espanaensis DSM 44229T and comparison to the other completely sequenced Pseudonocardiaceae.</title>
        <authorList>
            <person name="Strobel T."/>
            <person name="Al-Dilaimi A."/>
            <person name="Blom J."/>
            <person name="Gessner A."/>
            <person name="Kalinowski J."/>
            <person name="Luzhetska M."/>
            <person name="Puhler A."/>
            <person name="Szczepanowski R."/>
            <person name="Bechthold A."/>
            <person name="Ruckert C."/>
        </authorList>
    </citation>
    <scope>NUCLEOTIDE SEQUENCE [LARGE SCALE GENOMIC DNA]</scope>
    <source>
        <strain evidence="4">ATCC 51144 / DSM 44229 / JCM 9112 / NBRC 15066 / NRRL 15764</strain>
    </source>
</reference>
<feature type="domain" description="Helix-turn-helix" evidence="2">
    <location>
        <begin position="81"/>
        <end position="127"/>
    </location>
</feature>
<evidence type="ECO:0000259" key="2">
    <source>
        <dbReference type="Pfam" id="PF12728"/>
    </source>
</evidence>
<proteinExistence type="predicted"/>
<dbReference type="Pfam" id="PF12728">
    <property type="entry name" value="HTH_17"/>
    <property type="match status" value="1"/>
</dbReference>
<dbReference type="Proteomes" id="UP000006281">
    <property type="component" value="Chromosome"/>
</dbReference>
<accession>K0JRE7</accession>
<feature type="compositionally biased region" description="Basic and acidic residues" evidence="1">
    <location>
        <begin position="132"/>
        <end position="145"/>
    </location>
</feature>
<keyword evidence="4" id="KW-1185">Reference proteome</keyword>
<dbReference type="eggNOG" id="ENOG502ZGKM">
    <property type="taxonomic scope" value="Bacteria"/>
</dbReference>
<name>K0JRE7_SACES</name>
<evidence type="ECO:0000256" key="1">
    <source>
        <dbReference type="SAM" id="MobiDB-lite"/>
    </source>
</evidence>
<dbReference type="InterPro" id="IPR041657">
    <property type="entry name" value="HTH_17"/>
</dbReference>
<dbReference type="HOGENOM" id="CLU_1721026_0_0_11"/>
<dbReference type="PATRIC" id="fig|1179773.3.peg.2869"/>
<dbReference type="KEGG" id="sesp:BN6_28710"/>
<protein>
    <recommendedName>
        <fullName evidence="2">Helix-turn-helix domain-containing protein</fullName>
    </recommendedName>
</protein>
<sequence>MFCACPFGPVFAEFRGVQGAASESASVALPEVRVDYPYGDRLFAITSSSSVSGDVSEPVAPQSETSPETEVVAAPARLLHTPAEAARLLAVRQSWLRRMAGRREIACTFVGKHLRFSDADLRSIVQRGSRPARGDRATGHENHDPHLRRRVA</sequence>
<dbReference type="AlphaFoldDB" id="K0JRE7"/>
<evidence type="ECO:0000313" key="4">
    <source>
        <dbReference type="Proteomes" id="UP000006281"/>
    </source>
</evidence>
<evidence type="ECO:0000313" key="3">
    <source>
        <dbReference type="EMBL" id="CCH30180.1"/>
    </source>
</evidence>
<organism evidence="3 4">
    <name type="scientific">Saccharothrix espanaensis (strain ATCC 51144 / DSM 44229 / JCM 9112 / NBRC 15066 / NRRL 15764)</name>
    <dbReference type="NCBI Taxonomy" id="1179773"/>
    <lineage>
        <taxon>Bacteria</taxon>
        <taxon>Bacillati</taxon>
        <taxon>Actinomycetota</taxon>
        <taxon>Actinomycetes</taxon>
        <taxon>Pseudonocardiales</taxon>
        <taxon>Pseudonocardiaceae</taxon>
        <taxon>Saccharothrix</taxon>
    </lineage>
</organism>
<dbReference type="EMBL" id="HE804045">
    <property type="protein sequence ID" value="CCH30180.1"/>
    <property type="molecule type" value="Genomic_DNA"/>
</dbReference>
<gene>
    <name evidence="3" type="ordered locus">BN6_28710</name>
</gene>
<feature type="region of interest" description="Disordered" evidence="1">
    <location>
        <begin position="127"/>
        <end position="152"/>
    </location>
</feature>